<dbReference type="InterPro" id="IPR029064">
    <property type="entry name" value="Ribosomal_eL30-like_sf"/>
</dbReference>
<comment type="subunit">
    <text evidence="3">Heterodimer of two subunits, one of which binds GTP.</text>
</comment>
<dbReference type="GO" id="GO:0003747">
    <property type="term" value="F:translation release factor activity"/>
    <property type="evidence" value="ECO:0007669"/>
    <property type="project" value="InterPro"/>
</dbReference>
<reference evidence="8 9" key="1">
    <citation type="submission" date="2019-05" db="EMBL/GenBank/DDBJ databases">
        <title>The compact genome of Giardia muris reveals important steps in the evolution of intestinal protozoan parasites.</title>
        <authorList>
            <person name="Xu F."/>
            <person name="Jimenez-Gonzalez A."/>
            <person name="Einarsson E."/>
            <person name="Astvaldsson A."/>
            <person name="Peirasmaki D."/>
            <person name="Eckmann L."/>
            <person name="Andersson J.O."/>
            <person name="Svard S.G."/>
            <person name="Jerlstrom-Hultqvist J."/>
        </authorList>
    </citation>
    <scope>NUCLEOTIDE SEQUENCE [LARGE SCALE GENOMIC DNA]</scope>
    <source>
        <strain evidence="8 9">Roberts-Thomson</strain>
    </source>
</reference>
<dbReference type="Pfam" id="PF03465">
    <property type="entry name" value="eRF1_3"/>
    <property type="match status" value="1"/>
</dbReference>
<evidence type="ECO:0000256" key="5">
    <source>
        <dbReference type="ARBA" id="ARBA00022490"/>
    </source>
</evidence>
<dbReference type="PANTHER" id="PTHR10113">
    <property type="entry name" value="PEPTIDE CHAIN RELEASE FACTOR SUBUNIT 1"/>
    <property type="match status" value="1"/>
</dbReference>
<comment type="subcellular location">
    <subcellularLocation>
        <location evidence="1">Cytoplasm</location>
    </subcellularLocation>
</comment>
<evidence type="ECO:0000256" key="2">
    <source>
        <dbReference type="ARBA" id="ARBA00005326"/>
    </source>
</evidence>
<dbReference type="InterPro" id="IPR024049">
    <property type="entry name" value="eRF1_1_sf"/>
</dbReference>
<evidence type="ECO:0000256" key="1">
    <source>
        <dbReference type="ARBA" id="ARBA00004496"/>
    </source>
</evidence>
<dbReference type="VEuPathDB" id="GiardiaDB:GMRT_11900"/>
<dbReference type="FunFam" id="3.30.420.60:FF:000003">
    <property type="entry name" value="Peptide chain release factor subunit 1"/>
    <property type="match status" value="1"/>
</dbReference>
<sequence>MSMENPAAAEEELQIAVWKLKRTLETLESYSGSGTSVISLIIPPQEQISAITTLLANEYGTASNIKSRVNKNAVLAAITSAQSRLKLYTKMPPNGLAIYCGEIEDEGKTRKIVIDFSPYKPISNFIYLCDSRFHTEHLRELLSNNDVFGFIVMDGKETLMATLSGNTRTILNRFSVDLPKKHGRGGQSAVRFSRLREESRHNYVRKVAEMANSLFINSGPTGNNKPNVSGLILAGSADFKNVLAESQIFDQRLQNIILKQVDVNYGGEQGFNQAIELSGDTLKDVKLIQEVKVINEFLENIARDTHKVCFGISDTIRCLEMSCIERLIVWEDLPIYRVVLKASSKTGDATVIKYLTKAQLENPDSFIEKVDDEERHLDLMERELLSEWFVLHYKEYGATLEFVTDRSTEGNQFCNGFGGLGGMLRWQVDFTEFGRHLDDDAEDLLEDLEDFI</sequence>
<proteinExistence type="inferred from homology"/>
<dbReference type="SUPFAM" id="SSF55315">
    <property type="entry name" value="L30e-like"/>
    <property type="match status" value="1"/>
</dbReference>
<dbReference type="OrthoDB" id="10254527at2759"/>
<dbReference type="NCBIfam" id="TIGR03676">
    <property type="entry name" value="aRF1_eRF1"/>
    <property type="match status" value="1"/>
</dbReference>
<accession>A0A4Z1T3H3</accession>
<dbReference type="InterPro" id="IPR042226">
    <property type="entry name" value="eFR1_2_sf"/>
</dbReference>
<protein>
    <recommendedName>
        <fullName evidence="4">Eukaryotic peptide chain release factor subunit 1</fullName>
    </recommendedName>
</protein>
<dbReference type="GO" id="GO:0005737">
    <property type="term" value="C:cytoplasm"/>
    <property type="evidence" value="ECO:0007669"/>
    <property type="project" value="UniProtKB-SubCell"/>
</dbReference>
<evidence type="ECO:0000256" key="3">
    <source>
        <dbReference type="ARBA" id="ARBA00011520"/>
    </source>
</evidence>
<dbReference type="InterPro" id="IPR005142">
    <property type="entry name" value="eRF1_3"/>
</dbReference>
<gene>
    <name evidence="8" type="ORF">GMRT_11900</name>
</gene>
<dbReference type="Gene3D" id="3.30.960.10">
    <property type="entry name" value="eRF1 domain 1"/>
    <property type="match status" value="1"/>
</dbReference>
<name>A0A4Z1T3H3_GIAMU</name>
<dbReference type="InterPro" id="IPR005140">
    <property type="entry name" value="eRF1_Pelota-like_N"/>
</dbReference>
<dbReference type="Pfam" id="PF03463">
    <property type="entry name" value="eRF1_1"/>
    <property type="match status" value="1"/>
</dbReference>
<evidence type="ECO:0000313" key="8">
    <source>
        <dbReference type="EMBL" id="TNJ28513.1"/>
    </source>
</evidence>
<dbReference type="SUPFAM" id="SSF55481">
    <property type="entry name" value="N-terminal domain of eukaryotic peptide chain release factor subunit 1, ERF1"/>
    <property type="match status" value="1"/>
</dbReference>
<comment type="caution">
    <text evidence="8">The sequence shown here is derived from an EMBL/GenBank/DDBJ whole genome shotgun (WGS) entry which is preliminary data.</text>
</comment>
<dbReference type="Gene3D" id="3.30.420.60">
    <property type="entry name" value="eRF1 domain 2"/>
    <property type="match status" value="1"/>
</dbReference>
<dbReference type="FunFam" id="3.30.1330.30:FF:000032">
    <property type="entry name" value="Eukaryotic peptide chain release factor subunit 1"/>
    <property type="match status" value="1"/>
</dbReference>
<dbReference type="Pfam" id="PF03464">
    <property type="entry name" value="eRF1_2"/>
    <property type="match status" value="1"/>
</dbReference>
<evidence type="ECO:0000313" key="9">
    <source>
        <dbReference type="Proteomes" id="UP000315496"/>
    </source>
</evidence>
<evidence type="ECO:0000256" key="6">
    <source>
        <dbReference type="ARBA" id="ARBA00022917"/>
    </source>
</evidence>
<dbReference type="EMBL" id="VDLU01000002">
    <property type="protein sequence ID" value="TNJ28513.1"/>
    <property type="molecule type" value="Genomic_DNA"/>
</dbReference>
<evidence type="ECO:0000259" key="7">
    <source>
        <dbReference type="SMART" id="SM01194"/>
    </source>
</evidence>
<dbReference type="SUPFAM" id="SSF53137">
    <property type="entry name" value="Translational machinery components"/>
    <property type="match status" value="1"/>
</dbReference>
<feature type="domain" description="eRF1/Pelota-like N-terminal" evidence="7">
    <location>
        <begin position="8"/>
        <end position="143"/>
    </location>
</feature>
<evidence type="ECO:0000256" key="4">
    <source>
        <dbReference type="ARBA" id="ARBA00013382"/>
    </source>
</evidence>
<dbReference type="InterPro" id="IPR005141">
    <property type="entry name" value="eRF1_2"/>
</dbReference>
<keyword evidence="9" id="KW-1185">Reference proteome</keyword>
<comment type="similarity">
    <text evidence="2">Belongs to the eukaryotic release factor 1 family.</text>
</comment>
<keyword evidence="6" id="KW-0648">Protein biosynthesis</keyword>
<dbReference type="Proteomes" id="UP000315496">
    <property type="component" value="Chromosome 2"/>
</dbReference>
<dbReference type="SMART" id="SM01194">
    <property type="entry name" value="eRF1_1"/>
    <property type="match status" value="1"/>
</dbReference>
<dbReference type="AlphaFoldDB" id="A0A4Z1T3H3"/>
<dbReference type="InterPro" id="IPR004403">
    <property type="entry name" value="Peptide_chain-rel_eRF1/aRF1"/>
</dbReference>
<keyword evidence="5" id="KW-0963">Cytoplasm</keyword>
<dbReference type="FunFam" id="3.30.960.10:FF:000003">
    <property type="entry name" value="Peptide chain release factor subunit 1"/>
    <property type="match status" value="1"/>
</dbReference>
<dbReference type="Gene3D" id="3.30.1330.30">
    <property type="match status" value="1"/>
</dbReference>
<organism evidence="8 9">
    <name type="scientific">Giardia muris</name>
    <dbReference type="NCBI Taxonomy" id="5742"/>
    <lineage>
        <taxon>Eukaryota</taxon>
        <taxon>Metamonada</taxon>
        <taxon>Diplomonadida</taxon>
        <taxon>Hexamitidae</taxon>
        <taxon>Giardiinae</taxon>
        <taxon>Giardia</taxon>
    </lineage>
</organism>